<feature type="transmembrane region" description="Helical" evidence="1">
    <location>
        <begin position="341"/>
        <end position="360"/>
    </location>
</feature>
<proteinExistence type="predicted"/>
<dbReference type="InterPro" id="IPR036734">
    <property type="entry name" value="Neur_chan_lig-bd_sf"/>
</dbReference>
<dbReference type="RefSeq" id="WP_302865842.1">
    <property type="nucleotide sequence ID" value="NZ_JBIAUT010000001.1"/>
</dbReference>
<keyword evidence="1" id="KW-0812">Transmembrane</keyword>
<evidence type="ECO:0000313" key="3">
    <source>
        <dbReference type="Proteomes" id="UP001602123"/>
    </source>
</evidence>
<accession>A0ABW6TSE4</accession>
<dbReference type="Proteomes" id="UP001602123">
    <property type="component" value="Unassembled WGS sequence"/>
</dbReference>
<keyword evidence="3" id="KW-1185">Reference proteome</keyword>
<comment type="caution">
    <text evidence="2">The sequence shown here is derived from an EMBL/GenBank/DDBJ whole genome shotgun (WGS) entry which is preliminary data.</text>
</comment>
<feature type="transmembrane region" description="Helical" evidence="1">
    <location>
        <begin position="268"/>
        <end position="288"/>
    </location>
</feature>
<dbReference type="Gene3D" id="2.70.170.10">
    <property type="entry name" value="Neurotransmitter-gated ion-channel ligand-binding domain"/>
    <property type="match status" value="1"/>
</dbReference>
<evidence type="ECO:0000256" key="1">
    <source>
        <dbReference type="SAM" id="Phobius"/>
    </source>
</evidence>
<gene>
    <name evidence="2" type="ORF">ACFYZM_04505</name>
</gene>
<reference evidence="2 3" key="1">
    <citation type="submission" date="2024-10" db="EMBL/GenBank/DDBJ databases">
        <title>The Natural Products Discovery Center: Release of the First 8490 Sequenced Strains for Exploring Actinobacteria Biosynthetic Diversity.</title>
        <authorList>
            <person name="Kalkreuter E."/>
            <person name="Kautsar S.A."/>
            <person name="Yang D."/>
            <person name="Bader C.D."/>
            <person name="Teijaro C.N."/>
            <person name="Fluegel L."/>
            <person name="Davis C.M."/>
            <person name="Simpson J.R."/>
            <person name="Lauterbach L."/>
            <person name="Steele A.D."/>
            <person name="Gui C."/>
            <person name="Meng S."/>
            <person name="Li G."/>
            <person name="Viehrig K."/>
            <person name="Ye F."/>
            <person name="Su P."/>
            <person name="Kiefer A.F."/>
            <person name="Nichols A."/>
            <person name="Cepeda A.J."/>
            <person name="Yan W."/>
            <person name="Fan B."/>
            <person name="Jiang Y."/>
            <person name="Adhikari A."/>
            <person name="Zheng C.-J."/>
            <person name="Schuster L."/>
            <person name="Cowan T.M."/>
            <person name="Smanski M.J."/>
            <person name="Chevrette M.G."/>
            <person name="De Carvalho L.P.S."/>
            <person name="Shen B."/>
        </authorList>
    </citation>
    <scope>NUCLEOTIDE SEQUENCE [LARGE SCALE GENOMIC DNA]</scope>
    <source>
        <strain evidence="2 3">NPDC001650</strain>
    </source>
</reference>
<protein>
    <submittedName>
        <fullName evidence="2">Uncharacterized protein</fullName>
    </submittedName>
</protein>
<evidence type="ECO:0000313" key="2">
    <source>
        <dbReference type="EMBL" id="MFF4215523.1"/>
    </source>
</evidence>
<name>A0ABW6TSE4_9ACTN</name>
<feature type="transmembrane region" description="Helical" evidence="1">
    <location>
        <begin position="300"/>
        <end position="320"/>
    </location>
</feature>
<dbReference type="EMBL" id="JBIAUT010000001">
    <property type="protein sequence ID" value="MFF4215523.1"/>
    <property type="molecule type" value="Genomic_DNA"/>
</dbReference>
<organism evidence="2 3">
    <name type="scientific">Streptomyces nondiastaticus</name>
    <dbReference type="NCBI Taxonomy" id="3154512"/>
    <lineage>
        <taxon>Bacteria</taxon>
        <taxon>Bacillati</taxon>
        <taxon>Actinomycetota</taxon>
        <taxon>Actinomycetes</taxon>
        <taxon>Kitasatosporales</taxon>
        <taxon>Streptomycetaceae</taxon>
        <taxon>Streptomyces</taxon>
    </lineage>
</organism>
<feature type="transmembrane region" description="Helical" evidence="1">
    <location>
        <begin position="227"/>
        <end position="248"/>
    </location>
</feature>
<sequence length="365" mass="39506">MAAGERAGRSGPGRALPAVLALLTVLAGAVWWLLTAPVARAAQAVQAAQAAQAPSVPTCTLGAYLSDLYDIEPAKHTFAARFRLWSVCPERDLDPLPKASFSNVSNPERGDPVVTVHPGGFRDVMLLQGTFRQNWDARAFPFDRQRIEVVVSAGRPLEEFRFVPDNANSAVSEDVAPSGWRLTGFRLVATEHRFPTNFGDPSLRPGTGVTHSQVRIRIGLERDDPTAFLKLTGPLYLMVLIATATFLLPSHSEELAMGERLDSLQSRLGLLGGGLFVVMLNMQQVSAVVTSSVGLTLLDWLHLLTLAYVLLAVMGTVASWRWTVRGGDPVRAERYHHGGAVYGLLGYSVAAAALVGWFAAADWVW</sequence>
<keyword evidence="1" id="KW-1133">Transmembrane helix</keyword>
<keyword evidence="1" id="KW-0472">Membrane</keyword>